<evidence type="ECO:0000313" key="3">
    <source>
        <dbReference type="Proteomes" id="UP001138621"/>
    </source>
</evidence>
<proteinExistence type="predicted"/>
<dbReference type="RefSeq" id="WP_181121575.1">
    <property type="nucleotide sequence ID" value="NZ_JAAMRD010000014.1"/>
</dbReference>
<dbReference type="AlphaFoldDB" id="A0AA40V7I7"/>
<dbReference type="Proteomes" id="UP001138621">
    <property type="component" value="Unassembled WGS sequence"/>
</dbReference>
<name>A0AA40V7I7_STUST</name>
<evidence type="ECO:0000313" key="2">
    <source>
        <dbReference type="EMBL" id="MBA1305876.1"/>
    </source>
</evidence>
<gene>
    <name evidence="2" type="ORF">G7024_15910</name>
</gene>
<reference evidence="2" key="1">
    <citation type="submission" date="2020-02" db="EMBL/GenBank/DDBJ databases">
        <title>Synteny-based analysis reveals conserved mechanism for high triclosan tolerance in Pseudomonas, as well as instances of horizontal transfer.</title>
        <authorList>
            <person name="Mcfarland A.G."/>
            <person name="Bertucci H.K."/>
            <person name="Litmann E."/>
            <person name="Shen J."/>
            <person name="Huttenhower C."/>
            <person name="Hartmann E.M."/>
        </authorList>
    </citation>
    <scope>NUCLEOTIDE SEQUENCE</scope>
    <source>
        <strain evidence="2">109A1</strain>
    </source>
</reference>
<evidence type="ECO:0000256" key="1">
    <source>
        <dbReference type="SAM" id="Phobius"/>
    </source>
</evidence>
<comment type="caution">
    <text evidence="2">The sequence shown here is derived from an EMBL/GenBank/DDBJ whole genome shotgun (WGS) entry which is preliminary data.</text>
</comment>
<protein>
    <submittedName>
        <fullName evidence="2">Uncharacterized protein</fullName>
    </submittedName>
</protein>
<keyword evidence="1" id="KW-0812">Transmembrane</keyword>
<organism evidence="2 3">
    <name type="scientific">Stutzerimonas stutzeri</name>
    <name type="common">Pseudomonas stutzeri</name>
    <dbReference type="NCBI Taxonomy" id="316"/>
    <lineage>
        <taxon>Bacteria</taxon>
        <taxon>Pseudomonadati</taxon>
        <taxon>Pseudomonadota</taxon>
        <taxon>Gammaproteobacteria</taxon>
        <taxon>Pseudomonadales</taxon>
        <taxon>Pseudomonadaceae</taxon>
        <taxon>Stutzerimonas</taxon>
    </lineage>
</organism>
<accession>A0AA40V7I7</accession>
<keyword evidence="1" id="KW-0472">Membrane</keyword>
<keyword evidence="1" id="KW-1133">Transmembrane helix</keyword>
<feature type="transmembrane region" description="Helical" evidence="1">
    <location>
        <begin position="21"/>
        <end position="38"/>
    </location>
</feature>
<dbReference type="EMBL" id="JAAMRD010000014">
    <property type="protein sequence ID" value="MBA1305876.1"/>
    <property type="molecule type" value="Genomic_DNA"/>
</dbReference>
<feature type="transmembrane region" description="Helical" evidence="1">
    <location>
        <begin position="50"/>
        <end position="74"/>
    </location>
</feature>
<sequence length="87" mass="9234">MKAHTSITQCVRESIYRLSNLIAFAIAASLLIWLSPGAELLREAGLKDDLIRMSMLAVAVIPALVGGLLIRIIVASPEQTAASSSSQ</sequence>